<sequence length="162" mass="18822">MDRRGKRRLCTKLQATHKQVYDNLVKNTSKYKLATDKKRRNVEFEVGDFVWVVLTKDRFPVREYNKPITKKIGPLEVLEEINSNAYRLKVLCHIRTVDVFNVKHLMPYFEESSSEDTDCTSRSTSLHLEGDDMAVVAAMDYLERMELHNIGGASFHQISLLV</sequence>
<dbReference type="AlphaFoldDB" id="A0AAE0B1N6"/>
<comment type="caution">
    <text evidence="2">The sequence shown here is derived from an EMBL/GenBank/DDBJ whole genome shotgun (WGS) entry which is preliminary data.</text>
</comment>
<proteinExistence type="predicted"/>
<reference evidence="2" key="1">
    <citation type="journal article" date="2023" name="Plant J.">
        <title>Genome sequences and population genomics provide insights into the demographic history, inbreeding, and mutation load of two 'living fossil' tree species of Dipteronia.</title>
        <authorList>
            <person name="Feng Y."/>
            <person name="Comes H.P."/>
            <person name="Chen J."/>
            <person name="Zhu S."/>
            <person name="Lu R."/>
            <person name="Zhang X."/>
            <person name="Li P."/>
            <person name="Qiu J."/>
            <person name="Olsen K.M."/>
            <person name="Qiu Y."/>
        </authorList>
    </citation>
    <scope>NUCLEOTIDE SEQUENCE</scope>
    <source>
        <strain evidence="2">NBL</strain>
    </source>
</reference>
<evidence type="ECO:0000313" key="2">
    <source>
        <dbReference type="EMBL" id="KAK3228401.1"/>
    </source>
</evidence>
<dbReference type="Proteomes" id="UP001281410">
    <property type="component" value="Unassembled WGS sequence"/>
</dbReference>
<dbReference type="EMBL" id="JANJYJ010000001">
    <property type="protein sequence ID" value="KAK3228401.1"/>
    <property type="molecule type" value="Genomic_DNA"/>
</dbReference>
<dbReference type="InterPro" id="IPR056924">
    <property type="entry name" value="SH3_Tf2-1"/>
</dbReference>
<gene>
    <name evidence="2" type="ORF">Dsin_000282</name>
</gene>
<dbReference type="PANTHER" id="PTHR35046">
    <property type="entry name" value="ZINC KNUCKLE (CCHC-TYPE) FAMILY PROTEIN"/>
    <property type="match status" value="1"/>
</dbReference>
<dbReference type="Pfam" id="PF24626">
    <property type="entry name" value="SH3_Tf2-1"/>
    <property type="match status" value="1"/>
</dbReference>
<protein>
    <recommendedName>
        <fullName evidence="1">Tf2-1-like SH3-like domain-containing protein</fullName>
    </recommendedName>
</protein>
<dbReference type="PANTHER" id="PTHR35046:SF18">
    <property type="entry name" value="RNA-DIRECTED DNA POLYMERASE"/>
    <property type="match status" value="1"/>
</dbReference>
<feature type="domain" description="Tf2-1-like SH3-like" evidence="1">
    <location>
        <begin position="47"/>
        <end position="108"/>
    </location>
</feature>
<evidence type="ECO:0000313" key="3">
    <source>
        <dbReference type="Proteomes" id="UP001281410"/>
    </source>
</evidence>
<evidence type="ECO:0000259" key="1">
    <source>
        <dbReference type="Pfam" id="PF24626"/>
    </source>
</evidence>
<keyword evidence="3" id="KW-1185">Reference proteome</keyword>
<accession>A0AAE0B1N6</accession>
<name>A0AAE0B1N6_9ROSI</name>
<organism evidence="2 3">
    <name type="scientific">Dipteronia sinensis</name>
    <dbReference type="NCBI Taxonomy" id="43782"/>
    <lineage>
        <taxon>Eukaryota</taxon>
        <taxon>Viridiplantae</taxon>
        <taxon>Streptophyta</taxon>
        <taxon>Embryophyta</taxon>
        <taxon>Tracheophyta</taxon>
        <taxon>Spermatophyta</taxon>
        <taxon>Magnoliopsida</taxon>
        <taxon>eudicotyledons</taxon>
        <taxon>Gunneridae</taxon>
        <taxon>Pentapetalae</taxon>
        <taxon>rosids</taxon>
        <taxon>malvids</taxon>
        <taxon>Sapindales</taxon>
        <taxon>Sapindaceae</taxon>
        <taxon>Hippocastanoideae</taxon>
        <taxon>Acereae</taxon>
        <taxon>Dipteronia</taxon>
    </lineage>
</organism>